<sequence>MPTGLPSNSREIPGPTKKNNQMSDSDSDEDQDRPFSLTGFLFGNINEDGQLEGDSVLDNESKKHLAGLGTLGLGSLITEITANESENKEENRESVSVDSEGWVKSTDDAVDYSDISEVAEDETKKYHQAMGSLQPNRKTDDEDDYDADCEDIDSKLMPPPPPPSLPTPAKKEELPAGTNVGEEGDGIILPSIIAPSSTADKVDFSSSSDSESETERPCQGSGVLGPPDRLTLPLAGIMQKDAAKALPSVTQLFPEFKPGKVLRFLRLFGPGKNMPSVWRSARRKKKRKHRDPQPGTPPPEEDASEPSQEKKSGWIYEYALPPPAEQCLSDDEVKRSGYKVL</sequence>
<feature type="compositionally biased region" description="Acidic residues" evidence="3">
    <location>
        <begin position="141"/>
        <end position="151"/>
    </location>
</feature>
<dbReference type="InterPro" id="IPR040240">
    <property type="entry name" value="TAF1"/>
</dbReference>
<feature type="compositionally biased region" description="Basic residues" evidence="3">
    <location>
        <begin position="280"/>
        <end position="290"/>
    </location>
</feature>
<feature type="region of interest" description="Disordered" evidence="3">
    <location>
        <begin position="1"/>
        <end position="41"/>
    </location>
</feature>
<dbReference type="GO" id="GO:0017025">
    <property type="term" value="F:TBP-class protein binding"/>
    <property type="evidence" value="ECO:0007669"/>
    <property type="project" value="InterPro"/>
</dbReference>
<dbReference type="PANTHER" id="PTHR13900">
    <property type="entry name" value="TRANSCRIPTION INITIATION FACTOR TFIID"/>
    <property type="match status" value="1"/>
</dbReference>
<dbReference type="PANTHER" id="PTHR13900:SF0">
    <property type="entry name" value="TRANSCRIPTION INITIATION FACTOR TFIID SUBUNIT 1"/>
    <property type="match status" value="1"/>
</dbReference>
<keyword evidence="1" id="KW-0805">Transcription regulation</keyword>
<keyword evidence="2" id="KW-0804">Transcription</keyword>
<feature type="compositionally biased region" description="Basic and acidic residues" evidence="3">
    <location>
        <begin position="85"/>
        <end position="95"/>
    </location>
</feature>
<keyword evidence="6" id="KW-1185">Reference proteome</keyword>
<evidence type="ECO:0000256" key="2">
    <source>
        <dbReference type="ARBA" id="ARBA00023163"/>
    </source>
</evidence>
<feature type="region of interest" description="Disordered" evidence="3">
    <location>
        <begin position="81"/>
        <end position="102"/>
    </location>
</feature>
<proteinExistence type="predicted"/>
<organism evidence="5 6">
    <name type="scientific">Gambusia affinis</name>
    <name type="common">Western mosquitofish</name>
    <name type="synonym">Heterandria affinis</name>
    <dbReference type="NCBI Taxonomy" id="33528"/>
    <lineage>
        <taxon>Eukaryota</taxon>
        <taxon>Metazoa</taxon>
        <taxon>Chordata</taxon>
        <taxon>Craniata</taxon>
        <taxon>Vertebrata</taxon>
        <taxon>Euteleostomi</taxon>
        <taxon>Actinopterygii</taxon>
        <taxon>Neopterygii</taxon>
        <taxon>Teleostei</taxon>
        <taxon>Neoteleostei</taxon>
        <taxon>Acanthomorphata</taxon>
        <taxon>Ovalentaria</taxon>
        <taxon>Atherinomorphae</taxon>
        <taxon>Cyprinodontiformes</taxon>
        <taxon>Poeciliidae</taxon>
        <taxon>Poeciliinae</taxon>
        <taxon>Gambusia</taxon>
    </lineage>
</organism>
<comment type="caution">
    <text evidence="5">The sequence shown here is derived from an EMBL/GenBank/DDBJ whole genome shotgun (WGS) entry which is preliminary data.</text>
</comment>
<feature type="compositionally biased region" description="Polar residues" evidence="3">
    <location>
        <begin position="1"/>
        <end position="10"/>
    </location>
</feature>
<dbReference type="GO" id="GO:0016251">
    <property type="term" value="F:RNA polymerase II general transcription initiation factor activity"/>
    <property type="evidence" value="ECO:0007669"/>
    <property type="project" value="InterPro"/>
</dbReference>
<gene>
    <name evidence="5" type="ORF">CCH79_00002032</name>
</gene>
<dbReference type="Gene3D" id="1.10.1100.10">
    <property type="entry name" value="TAFII-230 TBP-binding domain"/>
    <property type="match status" value="1"/>
</dbReference>
<dbReference type="Proteomes" id="UP000250572">
    <property type="component" value="Unassembled WGS sequence"/>
</dbReference>
<evidence type="ECO:0000313" key="5">
    <source>
        <dbReference type="EMBL" id="PWA23003.1"/>
    </source>
</evidence>
<evidence type="ECO:0000259" key="4">
    <source>
        <dbReference type="Pfam" id="PF09247"/>
    </source>
</evidence>
<evidence type="ECO:0000256" key="3">
    <source>
        <dbReference type="SAM" id="MobiDB-lite"/>
    </source>
</evidence>
<evidence type="ECO:0000313" key="6">
    <source>
        <dbReference type="Proteomes" id="UP000250572"/>
    </source>
</evidence>
<dbReference type="FunFam" id="1.10.1100.10:FF:000001">
    <property type="entry name" value="Transcription initiation factor TFIID subunit"/>
    <property type="match status" value="1"/>
</dbReference>
<dbReference type="GO" id="GO:0051123">
    <property type="term" value="P:RNA polymerase II preinitiation complex assembly"/>
    <property type="evidence" value="ECO:0007669"/>
    <property type="project" value="TreeGrafter"/>
</dbReference>
<protein>
    <recommendedName>
        <fullName evidence="4">TAFII-230 TBP-binding domain-containing protein</fullName>
    </recommendedName>
</protein>
<dbReference type="STRING" id="33528.ENSGAFP00000008365"/>
<accession>A0A315VIN6</accession>
<dbReference type="GO" id="GO:0004402">
    <property type="term" value="F:histone acetyltransferase activity"/>
    <property type="evidence" value="ECO:0007669"/>
    <property type="project" value="InterPro"/>
</dbReference>
<dbReference type="InterPro" id="IPR009067">
    <property type="entry name" value="TAF_II_230-bd"/>
</dbReference>
<dbReference type="InterPro" id="IPR036741">
    <property type="entry name" value="TAFII-230_TBP-bd_sf"/>
</dbReference>
<feature type="compositionally biased region" description="Pro residues" evidence="3">
    <location>
        <begin position="157"/>
        <end position="166"/>
    </location>
</feature>
<reference evidence="5 6" key="1">
    <citation type="journal article" date="2018" name="G3 (Bethesda)">
        <title>A High-Quality Reference Genome for the Invasive Mosquitofish Gambusia affinis Using a Chicago Library.</title>
        <authorList>
            <person name="Hoffberg S.L."/>
            <person name="Troendle N.J."/>
            <person name="Glenn T.C."/>
            <person name="Mahmud O."/>
            <person name="Louha S."/>
            <person name="Chalopin D."/>
            <person name="Bennetzen J.L."/>
            <person name="Mauricio R."/>
        </authorList>
    </citation>
    <scope>NUCLEOTIDE SEQUENCE [LARGE SCALE GENOMIC DNA]</scope>
    <source>
        <strain evidence="5">NE01/NJP1002.9</strain>
        <tissue evidence="5">Muscle</tissue>
    </source>
</reference>
<dbReference type="EMBL" id="NHOQ01001678">
    <property type="protein sequence ID" value="PWA23003.1"/>
    <property type="molecule type" value="Genomic_DNA"/>
</dbReference>
<dbReference type="Pfam" id="PF09247">
    <property type="entry name" value="TBP-binding"/>
    <property type="match status" value="1"/>
</dbReference>
<dbReference type="SUPFAM" id="SSF47055">
    <property type="entry name" value="TAF(II)230 TBP-binding fragment"/>
    <property type="match status" value="1"/>
</dbReference>
<feature type="region of interest" description="Disordered" evidence="3">
    <location>
        <begin position="121"/>
        <end position="232"/>
    </location>
</feature>
<dbReference type="AlphaFoldDB" id="A0A315VIN6"/>
<feature type="region of interest" description="Disordered" evidence="3">
    <location>
        <begin position="270"/>
        <end position="315"/>
    </location>
</feature>
<evidence type="ECO:0000256" key="1">
    <source>
        <dbReference type="ARBA" id="ARBA00023015"/>
    </source>
</evidence>
<feature type="domain" description="TAFII-230 TBP-binding" evidence="4">
    <location>
        <begin position="24"/>
        <end position="84"/>
    </location>
</feature>
<name>A0A315VIN6_GAMAF</name>
<dbReference type="GO" id="GO:0005669">
    <property type="term" value="C:transcription factor TFIID complex"/>
    <property type="evidence" value="ECO:0007669"/>
    <property type="project" value="InterPro"/>
</dbReference>